<dbReference type="InterPro" id="IPR007345">
    <property type="entry name" value="Polysacch_pyruvyl_Trfase"/>
</dbReference>
<dbReference type="GO" id="GO:0016740">
    <property type="term" value="F:transferase activity"/>
    <property type="evidence" value="ECO:0007669"/>
    <property type="project" value="UniProtKB-KW"/>
</dbReference>
<protein>
    <submittedName>
        <fullName evidence="2">Polysaccharide pyruvyl transferase family protein</fullName>
    </submittedName>
</protein>
<evidence type="ECO:0000313" key="2">
    <source>
        <dbReference type="EMBL" id="RXK52919.1"/>
    </source>
</evidence>
<comment type="caution">
    <text evidence="2">The sequence shown here is derived from an EMBL/GenBank/DDBJ whole genome shotgun (WGS) entry which is preliminary data.</text>
</comment>
<organism evidence="2 3">
    <name type="scientific">Oleiharenicola lentus</name>
    <dbReference type="NCBI Taxonomy" id="2508720"/>
    <lineage>
        <taxon>Bacteria</taxon>
        <taxon>Pseudomonadati</taxon>
        <taxon>Verrucomicrobiota</taxon>
        <taxon>Opitutia</taxon>
        <taxon>Opitutales</taxon>
        <taxon>Opitutaceae</taxon>
        <taxon>Oleiharenicola</taxon>
    </lineage>
</organism>
<dbReference type="PANTHER" id="PTHR36836">
    <property type="entry name" value="COLANIC ACID BIOSYNTHESIS PROTEIN WCAK"/>
    <property type="match status" value="1"/>
</dbReference>
<keyword evidence="3" id="KW-1185">Reference proteome</keyword>
<feature type="domain" description="Polysaccharide pyruvyl transferase" evidence="1">
    <location>
        <begin position="139"/>
        <end position="377"/>
    </location>
</feature>
<keyword evidence="2" id="KW-0808">Transferase</keyword>
<evidence type="ECO:0000313" key="3">
    <source>
        <dbReference type="Proteomes" id="UP000290218"/>
    </source>
</evidence>
<dbReference type="PANTHER" id="PTHR36836:SF1">
    <property type="entry name" value="COLANIC ACID BIOSYNTHESIS PROTEIN WCAK"/>
    <property type="match status" value="1"/>
</dbReference>
<dbReference type="RefSeq" id="WP_129048509.1">
    <property type="nucleotide sequence ID" value="NZ_SDHX01000002.1"/>
</dbReference>
<proteinExistence type="predicted"/>
<dbReference type="Pfam" id="PF04230">
    <property type="entry name" value="PS_pyruv_trans"/>
    <property type="match status" value="1"/>
</dbReference>
<reference evidence="2 3" key="1">
    <citation type="submission" date="2019-01" db="EMBL/GenBank/DDBJ databases">
        <title>Lacunisphaera sp. strain TWA-58.</title>
        <authorList>
            <person name="Chen W.-M."/>
        </authorList>
    </citation>
    <scope>NUCLEOTIDE SEQUENCE [LARGE SCALE GENOMIC DNA]</scope>
    <source>
        <strain evidence="2 3">TWA-58</strain>
    </source>
</reference>
<dbReference type="AlphaFoldDB" id="A0A4Q1C3T9"/>
<sequence length="447" mass="49099">MPEHSCFSTPAPLNIRTFIMRVLFLGIAVSSSNRGVLALGSSLIGLTRQSVPTAEIGLLIGHNRTEVVPFRVGETQLLVPVIPCRLSPRSSPKDHLLWIMLVALAYRLTPSAALRRRLAGLAPWVEAISRADMVGDIRGGDSFSDIYGLSRFLHGFFLQAVVLLVRGDIAQMPQTYGPYKSGLARALARFLLLRSGTIIARDLASRQVAQTLVGTRKKILLSPDVAFSLQPIPPQAIHLDPPQAEGGAGKIIGINVNGLMFNGGYNRKNMFGLKLDYQALLPELIRTLLDRHPGEIWLIPHTFALPGSPESDPEASRLVRESLPPEAQARVRIVTGDYDQHEIKAVIGKCSFLIGSRMHACIAALSQGIPCVGVAYSMKFRGVFESVGMQDWIVDGRDHTHGDAINRILALHQQCDVVREDLNRRANETRIELRRVFDELLKSGNPS</sequence>
<name>A0A4Q1C3T9_9BACT</name>
<accession>A0A4Q1C3T9</accession>
<gene>
    <name evidence="2" type="ORF">ESB00_14500</name>
</gene>
<dbReference type="EMBL" id="SDHX01000002">
    <property type="protein sequence ID" value="RXK52919.1"/>
    <property type="molecule type" value="Genomic_DNA"/>
</dbReference>
<evidence type="ECO:0000259" key="1">
    <source>
        <dbReference type="Pfam" id="PF04230"/>
    </source>
</evidence>
<dbReference type="Proteomes" id="UP000290218">
    <property type="component" value="Unassembled WGS sequence"/>
</dbReference>
<dbReference type="OrthoDB" id="1814359at2"/>